<dbReference type="RefSeq" id="XP_001803418.1">
    <property type="nucleotide sequence ID" value="XM_001803366.1"/>
</dbReference>
<evidence type="ECO:0000313" key="2">
    <source>
        <dbReference type="Proteomes" id="UP000001055"/>
    </source>
</evidence>
<protein>
    <submittedName>
        <fullName evidence="1">Uncharacterized protein</fullName>
    </submittedName>
</protein>
<dbReference type="EMBL" id="CH445349">
    <property type="protein sequence ID" value="EAT79533.1"/>
    <property type="molecule type" value="Genomic_DNA"/>
</dbReference>
<dbReference type="Proteomes" id="UP000001055">
    <property type="component" value="Unassembled WGS sequence"/>
</dbReference>
<proteinExistence type="predicted"/>
<dbReference type="GeneID" id="5980333"/>
<sequence length="81" mass="9472">MSWMDPHENAINRYRNHFRCNKTHGVILDNIYMSRDTLEGLMRDDEECVVEHVNSGQSDFRDSQDLASLAAIRQKYGRGKK</sequence>
<dbReference type="KEGG" id="pno:SNOG_13206"/>
<name>Q0U4V8_PHANO</name>
<gene>
    <name evidence="1" type="ORF">SNOG_13206</name>
</gene>
<dbReference type="InParanoid" id="Q0U4V8"/>
<organism evidence="1 2">
    <name type="scientific">Phaeosphaeria nodorum (strain SN15 / ATCC MYA-4574 / FGSC 10173)</name>
    <name type="common">Glume blotch fungus</name>
    <name type="synonym">Parastagonospora nodorum</name>
    <dbReference type="NCBI Taxonomy" id="321614"/>
    <lineage>
        <taxon>Eukaryota</taxon>
        <taxon>Fungi</taxon>
        <taxon>Dikarya</taxon>
        <taxon>Ascomycota</taxon>
        <taxon>Pezizomycotina</taxon>
        <taxon>Dothideomycetes</taxon>
        <taxon>Pleosporomycetidae</taxon>
        <taxon>Pleosporales</taxon>
        <taxon>Pleosporineae</taxon>
        <taxon>Phaeosphaeriaceae</taxon>
        <taxon>Parastagonospora</taxon>
    </lineage>
</organism>
<reference evidence="2" key="1">
    <citation type="journal article" date="2007" name="Plant Cell">
        <title>Dothideomycete-plant interactions illuminated by genome sequencing and EST analysis of the wheat pathogen Stagonospora nodorum.</title>
        <authorList>
            <person name="Hane J.K."/>
            <person name="Lowe R.G."/>
            <person name="Solomon P.S."/>
            <person name="Tan K.C."/>
            <person name="Schoch C.L."/>
            <person name="Spatafora J.W."/>
            <person name="Crous P.W."/>
            <person name="Kodira C."/>
            <person name="Birren B.W."/>
            <person name="Galagan J.E."/>
            <person name="Torriani S.F."/>
            <person name="McDonald B.A."/>
            <person name="Oliver R.P."/>
        </authorList>
    </citation>
    <scope>NUCLEOTIDE SEQUENCE [LARGE SCALE GENOMIC DNA]</scope>
    <source>
        <strain evidence="2">SN15 / ATCC MYA-4574 / FGSC 10173</strain>
    </source>
</reference>
<dbReference type="AlphaFoldDB" id="Q0U4V8"/>
<evidence type="ECO:0000313" key="1">
    <source>
        <dbReference type="EMBL" id="EAT79533.1"/>
    </source>
</evidence>
<accession>Q0U4V8</accession>